<feature type="transmembrane region" description="Helical" evidence="1">
    <location>
        <begin position="100"/>
        <end position="119"/>
    </location>
</feature>
<name>A0A5E8CKQ5_9ZZZZ</name>
<keyword evidence="1" id="KW-0472">Membrane</keyword>
<reference evidence="2" key="1">
    <citation type="submission" date="2019-09" db="EMBL/GenBank/DDBJ databases">
        <authorList>
            <person name="Needham M D."/>
        </authorList>
    </citation>
    <scope>NUCLEOTIDE SEQUENCE</scope>
</reference>
<organism evidence="2">
    <name type="scientific">seawater metagenome</name>
    <dbReference type="NCBI Taxonomy" id="1561972"/>
    <lineage>
        <taxon>unclassified sequences</taxon>
        <taxon>metagenomes</taxon>
        <taxon>ecological metagenomes</taxon>
    </lineage>
</organism>
<dbReference type="AlphaFoldDB" id="A0A5E8CKQ5"/>
<protein>
    <recommendedName>
        <fullName evidence="3">LPXTG cell wall anchor domain</fullName>
    </recommendedName>
</protein>
<proteinExistence type="predicted"/>
<evidence type="ECO:0008006" key="3">
    <source>
        <dbReference type="Google" id="ProtNLM"/>
    </source>
</evidence>
<sequence>MISNNEIFLKNIALLGGSADKTAVSKKSMGNIWIAGGVLLIAVLTLGLTIYSIVDKAQDVHEEETENNLVLNTEGNDDDSITDYNAVSSSASKTEFSDKLWIIIGLIVVLSCTGGFLFYKHHQKSKK</sequence>
<dbReference type="EMBL" id="CABVLZ010000001">
    <property type="protein sequence ID" value="VVU94345.1"/>
    <property type="molecule type" value="Genomic_DNA"/>
</dbReference>
<keyword evidence="1" id="KW-0812">Transmembrane</keyword>
<evidence type="ECO:0000256" key="1">
    <source>
        <dbReference type="SAM" id="Phobius"/>
    </source>
</evidence>
<feature type="transmembrane region" description="Helical" evidence="1">
    <location>
        <begin position="32"/>
        <end position="54"/>
    </location>
</feature>
<keyword evidence="1" id="KW-1133">Transmembrane helix</keyword>
<accession>A0A5E8CKQ5</accession>
<gene>
    <name evidence="2" type="ORF">CPAV1605_67</name>
</gene>
<evidence type="ECO:0000313" key="2">
    <source>
        <dbReference type="EMBL" id="VVU94345.1"/>
    </source>
</evidence>